<dbReference type="EMBL" id="UINC01002840">
    <property type="protein sequence ID" value="SVA00813.1"/>
    <property type="molecule type" value="Genomic_DNA"/>
</dbReference>
<dbReference type="Pfam" id="PF01042">
    <property type="entry name" value="Ribonuc_L-PSP"/>
    <property type="match status" value="1"/>
</dbReference>
<reference evidence="2" key="1">
    <citation type="submission" date="2018-05" db="EMBL/GenBank/DDBJ databases">
        <authorList>
            <person name="Lanie J.A."/>
            <person name="Ng W.-L."/>
            <person name="Kazmierczak K.M."/>
            <person name="Andrzejewski T.M."/>
            <person name="Davidsen T.M."/>
            <person name="Wayne K.J."/>
            <person name="Tettelin H."/>
            <person name="Glass J.I."/>
            <person name="Rusch D."/>
            <person name="Podicherti R."/>
            <person name="Tsui H.-C.T."/>
            <person name="Winkler M.E."/>
        </authorList>
    </citation>
    <scope>NUCLEOTIDE SEQUENCE</scope>
</reference>
<feature type="non-terminal residue" evidence="2">
    <location>
        <position position="1"/>
    </location>
</feature>
<name>A0A381SHX2_9ZZZZ</name>
<dbReference type="PROSITE" id="PS01094">
    <property type="entry name" value="UPF0076"/>
    <property type="match status" value="1"/>
</dbReference>
<dbReference type="AlphaFoldDB" id="A0A381SHX2"/>
<dbReference type="InterPro" id="IPR035959">
    <property type="entry name" value="RutC-like_sf"/>
</dbReference>
<dbReference type="InterPro" id="IPR019897">
    <property type="entry name" value="RidA_CS"/>
</dbReference>
<dbReference type="SUPFAM" id="SSF55298">
    <property type="entry name" value="YjgF-like"/>
    <property type="match status" value="1"/>
</dbReference>
<evidence type="ECO:0000256" key="1">
    <source>
        <dbReference type="ARBA" id="ARBA00010552"/>
    </source>
</evidence>
<protein>
    <submittedName>
        <fullName evidence="2">Uncharacterized protein</fullName>
    </submittedName>
</protein>
<proteinExistence type="inferred from homology"/>
<dbReference type="CDD" id="cd00448">
    <property type="entry name" value="YjgF_YER057c_UK114_family"/>
    <property type="match status" value="1"/>
</dbReference>
<comment type="similarity">
    <text evidence="1">Belongs to the RutC family.</text>
</comment>
<dbReference type="InterPro" id="IPR006175">
    <property type="entry name" value="YjgF/YER057c/UK114"/>
</dbReference>
<organism evidence="2">
    <name type="scientific">marine metagenome</name>
    <dbReference type="NCBI Taxonomy" id="408172"/>
    <lineage>
        <taxon>unclassified sequences</taxon>
        <taxon>metagenomes</taxon>
        <taxon>ecological metagenomes</taxon>
    </lineage>
</organism>
<sequence>IDDLVDGVVYLTDMSEWGAMNVAYREAITGNFPARAAVGTGLMSGDGRVEIMFTAVR</sequence>
<dbReference type="Gene3D" id="3.30.1330.40">
    <property type="entry name" value="RutC-like"/>
    <property type="match status" value="1"/>
</dbReference>
<accession>A0A381SHX2</accession>
<evidence type="ECO:0000313" key="2">
    <source>
        <dbReference type="EMBL" id="SVA00813.1"/>
    </source>
</evidence>
<gene>
    <name evidence="2" type="ORF">METZ01_LOCUS53667</name>
</gene>